<dbReference type="EMBL" id="FNRD01000005">
    <property type="protein sequence ID" value="SEA54918.1"/>
    <property type="molecule type" value="Genomic_DNA"/>
</dbReference>
<feature type="chain" id="PRO_5011673770" evidence="1">
    <location>
        <begin position="24"/>
        <end position="238"/>
    </location>
</feature>
<accession>A0A1H4C3I3</accession>
<sequence length="238" mass="27573">MKKIFNLKLSLVLALVVFQLAQAQSKKAAVLSTEYLKVANWTVNNYQFPLMKWENKDTLKYQIVGEFTYMSKKKWDSFLSDLELLTGMKIVEATDGSDVQITVFFGELKDYFLATKNKLPLAVDFKMSNWSNRTYNKQYQLMKTSFCIVPSKIQKYNHGTFYLKNLFLKSLGLLGVNDDSFSLFYKYSTDNNDNFSKSDKQIIKLHYDTNIKAGMNLEQEKNTVNNSIDLEALVNEKI</sequence>
<keyword evidence="1" id="KW-0732">Signal</keyword>
<dbReference type="RefSeq" id="WP_091088298.1">
    <property type="nucleotide sequence ID" value="NZ_FNRD01000005.1"/>
</dbReference>
<organism evidence="2 3">
    <name type="scientific">Flavobacterium gillisiae</name>
    <dbReference type="NCBI Taxonomy" id="150146"/>
    <lineage>
        <taxon>Bacteria</taxon>
        <taxon>Pseudomonadati</taxon>
        <taxon>Bacteroidota</taxon>
        <taxon>Flavobacteriia</taxon>
        <taxon>Flavobacteriales</taxon>
        <taxon>Flavobacteriaceae</taxon>
        <taxon>Flavobacterium</taxon>
    </lineage>
</organism>
<evidence type="ECO:0000313" key="3">
    <source>
        <dbReference type="Proteomes" id="UP000198951"/>
    </source>
</evidence>
<dbReference type="OrthoDB" id="1443976at2"/>
<feature type="signal peptide" evidence="1">
    <location>
        <begin position="1"/>
        <end position="23"/>
    </location>
</feature>
<name>A0A1H4C3I3_9FLAO</name>
<gene>
    <name evidence="2" type="ORF">SAMN05443667_105204</name>
</gene>
<protein>
    <submittedName>
        <fullName evidence="2">Uncharacterized protein</fullName>
    </submittedName>
</protein>
<proteinExistence type="predicted"/>
<keyword evidence="3" id="KW-1185">Reference proteome</keyword>
<dbReference type="Proteomes" id="UP000198951">
    <property type="component" value="Unassembled WGS sequence"/>
</dbReference>
<dbReference type="STRING" id="150146.SAMN05443667_105204"/>
<dbReference type="AlphaFoldDB" id="A0A1H4C3I3"/>
<reference evidence="3" key="1">
    <citation type="submission" date="2016-10" db="EMBL/GenBank/DDBJ databases">
        <authorList>
            <person name="Varghese N."/>
            <person name="Submissions S."/>
        </authorList>
    </citation>
    <scope>NUCLEOTIDE SEQUENCE [LARGE SCALE GENOMIC DNA]</scope>
    <source>
        <strain evidence="3">DSM 22376</strain>
    </source>
</reference>
<evidence type="ECO:0000313" key="2">
    <source>
        <dbReference type="EMBL" id="SEA54918.1"/>
    </source>
</evidence>
<evidence type="ECO:0000256" key="1">
    <source>
        <dbReference type="SAM" id="SignalP"/>
    </source>
</evidence>